<accession>A0YF46</accession>
<dbReference type="OrthoDB" id="9801954at2"/>
<evidence type="ECO:0000259" key="1">
    <source>
        <dbReference type="Pfam" id="PF00535"/>
    </source>
</evidence>
<dbReference type="InterPro" id="IPR050834">
    <property type="entry name" value="Glycosyltransf_2"/>
</dbReference>
<proteinExistence type="predicted"/>
<comment type="caution">
    <text evidence="2">The sequence shown here is derived from an EMBL/GenBank/DDBJ whole genome shotgun (WGS) entry which is preliminary data.</text>
</comment>
<name>A0YF46_9GAMM</name>
<dbReference type="InterPro" id="IPR001173">
    <property type="entry name" value="Glyco_trans_2-like"/>
</dbReference>
<dbReference type="SUPFAM" id="SSF53448">
    <property type="entry name" value="Nucleotide-diphospho-sugar transferases"/>
    <property type="match status" value="1"/>
</dbReference>
<dbReference type="InterPro" id="IPR029044">
    <property type="entry name" value="Nucleotide-diphossugar_trans"/>
</dbReference>
<feature type="domain" description="Glycosyltransferase 2-like" evidence="1">
    <location>
        <begin position="11"/>
        <end position="143"/>
    </location>
</feature>
<dbReference type="Proteomes" id="UP000004931">
    <property type="component" value="Unassembled WGS sequence"/>
</dbReference>
<dbReference type="eggNOG" id="COG1216">
    <property type="taxonomic scope" value="Bacteria"/>
</dbReference>
<organism evidence="2 3">
    <name type="scientific">marine gamma proteobacterium HTCC2143</name>
    <dbReference type="NCBI Taxonomy" id="247633"/>
    <lineage>
        <taxon>Bacteria</taxon>
        <taxon>Pseudomonadati</taxon>
        <taxon>Pseudomonadota</taxon>
        <taxon>Gammaproteobacteria</taxon>
        <taxon>Cellvibrionales</taxon>
        <taxon>Spongiibacteraceae</taxon>
        <taxon>BD1-7 clade</taxon>
    </lineage>
</organism>
<dbReference type="PANTHER" id="PTHR43685">
    <property type="entry name" value="GLYCOSYLTRANSFERASE"/>
    <property type="match status" value="1"/>
</dbReference>
<dbReference type="GO" id="GO:0016740">
    <property type="term" value="F:transferase activity"/>
    <property type="evidence" value="ECO:0007669"/>
    <property type="project" value="UniProtKB-KW"/>
</dbReference>
<dbReference type="STRING" id="247633.GP2143_00842"/>
<evidence type="ECO:0000313" key="3">
    <source>
        <dbReference type="Proteomes" id="UP000004931"/>
    </source>
</evidence>
<gene>
    <name evidence="2" type="ORF">GP2143_00842</name>
</gene>
<reference evidence="2 3" key="1">
    <citation type="journal article" date="2010" name="J. Bacteriol.">
        <title>Genome sequence of the oligotrophic marine Gammaproteobacterium HTCC2143, isolated from the Oregon Coast.</title>
        <authorList>
            <person name="Oh H.M."/>
            <person name="Kang I."/>
            <person name="Ferriera S."/>
            <person name="Giovannoni S.J."/>
            <person name="Cho J.C."/>
        </authorList>
    </citation>
    <scope>NUCLEOTIDE SEQUENCE [LARGE SCALE GENOMIC DNA]</scope>
    <source>
        <strain evidence="2 3">HTCC2143</strain>
    </source>
</reference>
<dbReference type="CDD" id="cd00761">
    <property type="entry name" value="Glyco_tranf_GTA_type"/>
    <property type="match status" value="1"/>
</dbReference>
<dbReference type="Gene3D" id="3.90.550.10">
    <property type="entry name" value="Spore Coat Polysaccharide Biosynthesis Protein SpsA, Chain A"/>
    <property type="match status" value="1"/>
</dbReference>
<dbReference type="PANTHER" id="PTHR43685:SF2">
    <property type="entry name" value="GLYCOSYLTRANSFERASE 2-LIKE DOMAIN-CONTAINING PROTEIN"/>
    <property type="match status" value="1"/>
</dbReference>
<dbReference type="AlphaFoldDB" id="A0YF46"/>
<sequence>MHSDTANIFFTVVIPTRNKPELFKLALDSVLSQSFKNIEVVVVNDGTADDLLPAYKALEESYGSNVDFRYQVRRPNGHGQSYSMNTGAYVGSGKYLCFLDDDDYWIDTEHLQRAYSSIVSSNSEVDAYYTNQAAFFLDNTKLHANVWIENLTEKTDGLEKDDFGAFKVTAEFLLTTRGFAHLNCSIIKRELYLTIKGMDENIRYECDRDIYLRTIDASETILYNPAVVSRHNIPDPKKSDNMSTLVSIFEKRLYQITVYEKAIMLSKKQCIRLHSKAGLSDIFKHITEEYIRLKQIKNAASYAKRATASNFTGKWWLFSKYLSLLAWFKA</sequence>
<keyword evidence="3" id="KW-1185">Reference proteome</keyword>
<evidence type="ECO:0000313" key="2">
    <source>
        <dbReference type="EMBL" id="EAW30641.1"/>
    </source>
</evidence>
<dbReference type="Pfam" id="PF00535">
    <property type="entry name" value="Glycos_transf_2"/>
    <property type="match status" value="1"/>
</dbReference>
<dbReference type="EMBL" id="AAVT01000007">
    <property type="protein sequence ID" value="EAW30641.1"/>
    <property type="molecule type" value="Genomic_DNA"/>
</dbReference>
<keyword evidence="2" id="KW-0808">Transferase</keyword>
<protein>
    <submittedName>
        <fullName evidence="2">Glycosyltransferase</fullName>
    </submittedName>
</protein>